<accession>A0ABD5SFL6</accession>
<dbReference type="InterPro" id="IPR016104">
    <property type="entry name" value="Pyr-dep_his/arg-deCO2ase"/>
</dbReference>
<evidence type="ECO:0000313" key="9">
    <source>
        <dbReference type="Proteomes" id="UP001596383"/>
    </source>
</evidence>
<comment type="catalytic activity">
    <reaction evidence="7">
        <text>L-arginine + H(+) = agmatine + CO2</text>
        <dbReference type="Rhea" id="RHEA:17641"/>
        <dbReference type="ChEBI" id="CHEBI:15378"/>
        <dbReference type="ChEBI" id="CHEBI:16526"/>
        <dbReference type="ChEBI" id="CHEBI:32682"/>
        <dbReference type="ChEBI" id="CHEBI:58145"/>
        <dbReference type="EC" id="4.1.1.19"/>
    </reaction>
</comment>
<dbReference type="EC" id="4.1.1.19" evidence="3"/>
<dbReference type="Gene3D" id="3.50.20.10">
    <property type="entry name" value="Pyruvoyl-Dependent Histidine Decarboxylase, subunit B"/>
    <property type="match status" value="1"/>
</dbReference>
<dbReference type="InterPro" id="IPR016105">
    <property type="entry name" value="Pyr-dep_his/arg-deCO2ase_sand"/>
</dbReference>
<dbReference type="InterPro" id="IPR002724">
    <property type="entry name" value="Pyruvoyl-dep_arg_deCO2ase"/>
</dbReference>
<dbReference type="SUPFAM" id="SSF56271">
    <property type="entry name" value="Pyruvoyl-dependent histidine and arginine decarboxylases"/>
    <property type="match status" value="1"/>
</dbReference>
<sequence length="81" mass="8990">ALAWSQSVDDGPGLFYETAGEMDREDVERRVREGLAAGQELRDWQFADPRAAVESRQADSGRYTTAVVLAVYGDSEPILRD</sequence>
<comment type="similarity">
    <text evidence="2">Belongs to the PdaD family.</text>
</comment>
<evidence type="ECO:0000256" key="7">
    <source>
        <dbReference type="ARBA" id="ARBA00049309"/>
    </source>
</evidence>
<evidence type="ECO:0000256" key="2">
    <source>
        <dbReference type="ARBA" id="ARBA00007412"/>
    </source>
</evidence>
<proteinExistence type="inferred from homology"/>
<evidence type="ECO:0000256" key="4">
    <source>
        <dbReference type="ARBA" id="ARBA00022793"/>
    </source>
</evidence>
<organism evidence="8 9">
    <name type="scientific">Natrinema soli</name>
    <dbReference type="NCBI Taxonomy" id="1930624"/>
    <lineage>
        <taxon>Archaea</taxon>
        <taxon>Methanobacteriati</taxon>
        <taxon>Methanobacteriota</taxon>
        <taxon>Stenosarchaea group</taxon>
        <taxon>Halobacteria</taxon>
        <taxon>Halobacteriales</taxon>
        <taxon>Natrialbaceae</taxon>
        <taxon>Natrinema</taxon>
    </lineage>
</organism>
<keyword evidence="6" id="KW-0670">Pyruvate</keyword>
<dbReference type="Pfam" id="PF01862">
    <property type="entry name" value="PvlArgDC"/>
    <property type="match status" value="1"/>
</dbReference>
<evidence type="ECO:0000256" key="3">
    <source>
        <dbReference type="ARBA" id="ARBA00012426"/>
    </source>
</evidence>
<dbReference type="Proteomes" id="UP001596383">
    <property type="component" value="Unassembled WGS sequence"/>
</dbReference>
<name>A0ABD5SFL6_9EURY</name>
<gene>
    <name evidence="8" type="ORF">ACFQE6_02130</name>
</gene>
<evidence type="ECO:0000256" key="6">
    <source>
        <dbReference type="ARBA" id="ARBA00023317"/>
    </source>
</evidence>
<keyword evidence="4" id="KW-0210">Decarboxylase</keyword>
<protein>
    <recommendedName>
        <fullName evidence="3">arginine decarboxylase</fullName>
        <ecNumber evidence="3">4.1.1.19</ecNumber>
    </recommendedName>
</protein>
<reference evidence="8 9" key="1">
    <citation type="journal article" date="2019" name="Int. J. Syst. Evol. Microbiol.">
        <title>The Global Catalogue of Microorganisms (GCM) 10K type strain sequencing project: providing services to taxonomists for standard genome sequencing and annotation.</title>
        <authorList>
            <consortium name="The Broad Institute Genomics Platform"/>
            <consortium name="The Broad Institute Genome Sequencing Center for Infectious Disease"/>
            <person name="Wu L."/>
            <person name="Ma J."/>
        </authorList>
    </citation>
    <scope>NUCLEOTIDE SEQUENCE [LARGE SCALE GENOMIC DNA]</scope>
    <source>
        <strain evidence="8 9">LMG 29247</strain>
    </source>
</reference>
<comment type="caution">
    <text evidence="8">The sequence shown here is derived from an EMBL/GenBank/DDBJ whole genome shotgun (WGS) entry which is preliminary data.</text>
</comment>
<feature type="non-terminal residue" evidence="8">
    <location>
        <position position="1"/>
    </location>
</feature>
<comment type="cofactor">
    <cofactor evidence="1">
        <name>pyruvate</name>
        <dbReference type="ChEBI" id="CHEBI:15361"/>
    </cofactor>
</comment>
<evidence type="ECO:0000313" key="8">
    <source>
        <dbReference type="EMBL" id="MFC6763898.1"/>
    </source>
</evidence>
<keyword evidence="9" id="KW-1185">Reference proteome</keyword>
<keyword evidence="5" id="KW-0456">Lyase</keyword>
<dbReference type="RefSeq" id="WP_273737003.1">
    <property type="nucleotide sequence ID" value="NZ_JAQIVI010000028.1"/>
</dbReference>
<evidence type="ECO:0000256" key="5">
    <source>
        <dbReference type="ARBA" id="ARBA00023239"/>
    </source>
</evidence>
<dbReference type="AlphaFoldDB" id="A0ABD5SFL6"/>
<evidence type="ECO:0000256" key="1">
    <source>
        <dbReference type="ARBA" id="ARBA00001928"/>
    </source>
</evidence>
<dbReference type="GO" id="GO:0008792">
    <property type="term" value="F:arginine decarboxylase activity"/>
    <property type="evidence" value="ECO:0007669"/>
    <property type="project" value="UniProtKB-EC"/>
</dbReference>
<dbReference type="EMBL" id="JBHSWV010000028">
    <property type="protein sequence ID" value="MFC6763898.1"/>
    <property type="molecule type" value="Genomic_DNA"/>
</dbReference>